<dbReference type="RefSeq" id="WP_158372173.1">
    <property type="nucleotide sequence ID" value="NZ_JAOQJU010000039.1"/>
</dbReference>
<dbReference type="Pfam" id="PF02055">
    <property type="entry name" value="Glyco_hydro_30"/>
    <property type="match status" value="1"/>
</dbReference>
<evidence type="ECO:0000256" key="7">
    <source>
        <dbReference type="SAM" id="SignalP"/>
    </source>
</evidence>
<dbReference type="InterPro" id="IPR013780">
    <property type="entry name" value="Glyco_hydro_b"/>
</dbReference>
<comment type="similarity">
    <text evidence="1 5">Belongs to the glycosyl hydrolase 30 family.</text>
</comment>
<dbReference type="InterPro" id="IPR017853">
    <property type="entry name" value="GH"/>
</dbReference>
<dbReference type="Pfam" id="PF07554">
    <property type="entry name" value="FIVAR"/>
    <property type="match status" value="2"/>
</dbReference>
<feature type="signal peptide" evidence="7">
    <location>
        <begin position="1"/>
        <end position="27"/>
    </location>
</feature>
<dbReference type="InterPro" id="IPR022038">
    <property type="entry name" value="Ig-like_bact"/>
</dbReference>
<sequence length="1475" mass="163237">MKKRMIAFMMAVAMLLGCVCDVSVVSAAEENSEKYYLRSDYAVSIEGVSSGVDKTDGSTGDPQIDVDSGTTAKIVVQADRLSEMSAATVTYAQNVGELDVKLTALTSADAAEGVELCHEKLSGASNYATRTSDPIPFTKAVPEDAKFLQVELSVSGSLDGKSYVNYIEVFKNMAVKQVVQWKSLANDKVLDITDSGTGNGNIVTASAASDAKSQTWSIQQDSEKGWYYLVNENSGKGMGLLGGTKDPGEEPVQWTMDGSSNQFWRFVAVEKNGETYYKILNKNSKLALTVNDSKVTQETYTGADNQLFEAVMKQGTLDFASKYDDNYSITNISVSAENYVISYSTAYSMQDGMYFEMLLSDGQNNAAGKGTFTVDKDGEYTLTASVYEDSTKNVKVCEDYTQTFTLTNGEYKVVGAEWTVTTEQSPWTENGVVEVRDVTDDQVEEIKESAANYIYVDQNTRYQTMDSNPWGGCFNEKGWYAMRDLTDEQKESVIQALFDPNTDGLKLSAGRTPIGASDFGLDMYTYADAEWDDYDMSSFSIDQDKEYLIPYIKAAMKYVPDMPLFSSPWTPPAWMKTNNKLNGVESGFPGIEDTEENFEAYALYFVKYLEAYAEEGIDLYAVTPQNEPTMNTPYPSCVWTGDQLNVFLRDYLCDAIEEYNEKNDKDVEVWLGTFTDSNQSMVWPTFRDPVTSSKVDGYCFQWWGAPLATKLYSQSKAETGTAVKIIQSESKCGGGDNSWQYAEEQFDCYKEFLDAGVSQYYLWNMILEGNGENNAEPASRRWPQNSPISVNGTDIRYNPSYYQVKHFTSNIDSGARRIKVEGNNLGEGSVSGYVQDVRAIGFQNTDGEIVLNVKNSTSAAKDVTVVVNNEAFDVTVPAHSINTFKLDGTYEDTPDATEVVEVEETTNLKFTSAATGDLLSAEGFANGDVINTASNRGESNQTWKLVKAANEGYYHLVNFATELGVAVWNGVTTEGAEIKQYENTGAPDQQWALEFVEYRGSGANRKAYYKIINYKSQLALTALGESDGKALTQKKYAGTDDQLWTLDIVGGEWTFPEDSYTVENAKAELQKDIDAAKKDSENYTEESWQAYQDALQAARDVIADPDATIASVEEAQTNLAKAEAELEEKEEPDPVVIESITVTPPTKIEYTAGEELDLDGMKVIAKYSDGEEKDITEDCEVSGYDKTKTGEQTVTVTYEGKTATFKVTVKEAEEPDTTDKTALEAAVKAAIADTEKGKYTEESWAAYEEALNQAKEVLADTDATQKEIDDAAAALDKATKALESKGLPYEDVAETDWFYDEVAYNYYEGTMTGTDPTHFSPYATLVRAQFATILHRIEGEPDAAYTNRFPDVPAEQFYSTAVLWAADAKVVTGYTDSGYFGTNDPITREQMVVMMYRYADYKKYDISKTADINSFSDAGQVSEFAETAMKWAVENGIIEGKENTDGSYRLDPQGSTSRAECAIIIQRFMEKYGEE</sequence>
<dbReference type="SUPFAM" id="SSF51445">
    <property type="entry name" value="(Trans)glycosidases"/>
    <property type="match status" value="1"/>
</dbReference>
<dbReference type="Gene3D" id="1.20.1270.90">
    <property type="entry name" value="AF1782-like"/>
    <property type="match status" value="1"/>
</dbReference>
<evidence type="ECO:0000256" key="6">
    <source>
        <dbReference type="SAM" id="Coils"/>
    </source>
</evidence>
<evidence type="ECO:0000313" key="9">
    <source>
        <dbReference type="EMBL" id="MCU6688192.1"/>
    </source>
</evidence>
<feature type="domain" description="SLH" evidence="8">
    <location>
        <begin position="1285"/>
        <end position="1344"/>
    </location>
</feature>
<dbReference type="PANTHER" id="PTHR11069">
    <property type="entry name" value="GLUCOSYLCERAMIDASE"/>
    <property type="match status" value="1"/>
</dbReference>
<accession>A0ABT2RS13</accession>
<comment type="caution">
    <text evidence="9">The sequence shown here is derived from an EMBL/GenBank/DDBJ whole genome shotgun (WGS) entry which is preliminary data.</text>
</comment>
<dbReference type="InterPro" id="IPR001119">
    <property type="entry name" value="SLH_dom"/>
</dbReference>
<evidence type="ECO:0000256" key="2">
    <source>
        <dbReference type="ARBA" id="ARBA00022729"/>
    </source>
</evidence>
<dbReference type="InterPro" id="IPR035992">
    <property type="entry name" value="Ricin_B-like_lectins"/>
</dbReference>
<dbReference type="Gene3D" id="2.80.10.50">
    <property type="match status" value="2"/>
</dbReference>
<gene>
    <name evidence="9" type="ORF">OCV99_16975</name>
</gene>
<reference evidence="9 10" key="1">
    <citation type="journal article" date="2021" name="ISME Commun">
        <title>Automated analysis of genomic sequences facilitates high-throughput and comprehensive description of bacteria.</title>
        <authorList>
            <person name="Hitch T.C.A."/>
        </authorList>
    </citation>
    <scope>NUCLEOTIDE SEQUENCE [LARGE SCALE GENOMIC DNA]</scope>
    <source>
        <strain evidence="9 10">Sanger_03</strain>
    </source>
</reference>
<name>A0ABT2RS13_9FIRM</name>
<keyword evidence="4 5" id="KW-0378">Hydrolase</keyword>
<dbReference type="PANTHER" id="PTHR11069:SF23">
    <property type="entry name" value="LYSOSOMAL ACID GLUCOSYLCERAMIDASE"/>
    <property type="match status" value="1"/>
</dbReference>
<dbReference type="Proteomes" id="UP001652431">
    <property type="component" value="Unassembled WGS sequence"/>
</dbReference>
<dbReference type="SMART" id="SM00458">
    <property type="entry name" value="RICIN"/>
    <property type="match status" value="2"/>
</dbReference>
<dbReference type="InterPro" id="IPR001139">
    <property type="entry name" value="Glyco_hydro_30"/>
</dbReference>
<dbReference type="CDD" id="cd00161">
    <property type="entry name" value="beta-trefoil_Ricin-like"/>
    <property type="match status" value="2"/>
</dbReference>
<protein>
    <submittedName>
        <fullName evidence="9">RICIN domain-containing protein</fullName>
    </submittedName>
</protein>
<dbReference type="PROSITE" id="PS50231">
    <property type="entry name" value="RICIN_B_LECTIN"/>
    <property type="match status" value="1"/>
</dbReference>
<evidence type="ECO:0000256" key="3">
    <source>
        <dbReference type="ARBA" id="ARBA00022737"/>
    </source>
</evidence>
<dbReference type="Pfam" id="PF17189">
    <property type="entry name" value="Glyco_hydro_30C"/>
    <property type="match status" value="1"/>
</dbReference>
<keyword evidence="2 7" id="KW-0732">Signal</keyword>
<evidence type="ECO:0000256" key="4">
    <source>
        <dbReference type="ARBA" id="ARBA00022801"/>
    </source>
</evidence>
<dbReference type="Pfam" id="PF14200">
    <property type="entry name" value="RicinB_lectin_2"/>
    <property type="match status" value="2"/>
</dbReference>
<dbReference type="InterPro" id="IPR000772">
    <property type="entry name" value="Ricin_B_lectin"/>
</dbReference>
<keyword evidence="6" id="KW-0175">Coiled coil</keyword>
<dbReference type="EMBL" id="JAOQJU010000039">
    <property type="protein sequence ID" value="MCU6688192.1"/>
    <property type="molecule type" value="Genomic_DNA"/>
</dbReference>
<keyword evidence="3" id="KW-0677">Repeat</keyword>
<dbReference type="Pfam" id="PF00395">
    <property type="entry name" value="SLH"/>
    <property type="match status" value="3"/>
</dbReference>
<dbReference type="Gene3D" id="1.20.1270.70">
    <property type="entry name" value="Designed single chain three-helix bundle"/>
    <property type="match status" value="1"/>
</dbReference>
<dbReference type="InterPro" id="IPR033452">
    <property type="entry name" value="GH30_C"/>
</dbReference>
<feature type="chain" id="PRO_5047136410" evidence="7">
    <location>
        <begin position="28"/>
        <end position="1475"/>
    </location>
</feature>
<dbReference type="Gene3D" id="2.60.40.1180">
    <property type="entry name" value="Golgi alpha-mannosidase II"/>
    <property type="match status" value="1"/>
</dbReference>
<evidence type="ECO:0000259" key="8">
    <source>
        <dbReference type="PROSITE" id="PS51272"/>
    </source>
</evidence>
<evidence type="ECO:0000313" key="10">
    <source>
        <dbReference type="Proteomes" id="UP001652431"/>
    </source>
</evidence>
<organism evidence="9 10">
    <name type="scientific">Dorea acetigenes</name>
    <dbReference type="NCBI Taxonomy" id="2981787"/>
    <lineage>
        <taxon>Bacteria</taxon>
        <taxon>Bacillati</taxon>
        <taxon>Bacillota</taxon>
        <taxon>Clostridia</taxon>
        <taxon>Lachnospirales</taxon>
        <taxon>Lachnospiraceae</taxon>
        <taxon>Dorea</taxon>
    </lineage>
</organism>
<proteinExistence type="inferred from homology"/>
<dbReference type="Pfam" id="PF07523">
    <property type="entry name" value="Big_3"/>
    <property type="match status" value="1"/>
</dbReference>
<dbReference type="SUPFAM" id="SSF50370">
    <property type="entry name" value="Ricin B-like lectins"/>
    <property type="match status" value="2"/>
</dbReference>
<evidence type="ECO:0000256" key="1">
    <source>
        <dbReference type="ARBA" id="ARBA00005382"/>
    </source>
</evidence>
<keyword evidence="10" id="KW-1185">Reference proteome</keyword>
<keyword evidence="5" id="KW-0326">Glycosidase</keyword>
<dbReference type="Gene3D" id="2.60.40.3630">
    <property type="match status" value="1"/>
</dbReference>
<dbReference type="PROSITE" id="PS51257">
    <property type="entry name" value="PROKAR_LIPOPROTEIN"/>
    <property type="match status" value="1"/>
</dbReference>
<dbReference type="PROSITE" id="PS51272">
    <property type="entry name" value="SLH"/>
    <property type="match status" value="3"/>
</dbReference>
<feature type="domain" description="SLH" evidence="8">
    <location>
        <begin position="1412"/>
        <end position="1475"/>
    </location>
</feature>
<feature type="coiled-coil region" evidence="6">
    <location>
        <begin position="1066"/>
        <end position="1132"/>
    </location>
</feature>
<evidence type="ECO:0000256" key="5">
    <source>
        <dbReference type="RuleBase" id="RU361188"/>
    </source>
</evidence>
<dbReference type="Gene3D" id="3.20.20.80">
    <property type="entry name" value="Glycosidases"/>
    <property type="match status" value="1"/>
</dbReference>
<dbReference type="InterPro" id="IPR033453">
    <property type="entry name" value="Glyco_hydro_30_TIM-barrel"/>
</dbReference>
<feature type="domain" description="SLH" evidence="8">
    <location>
        <begin position="1345"/>
        <end position="1409"/>
    </location>
</feature>